<reference evidence="1" key="1">
    <citation type="submission" date="2021-01" db="EMBL/GenBank/DDBJ databases">
        <title>Fulvivirga kasyanovii gen. nov., sp nov., a novel member of the phylum Bacteroidetes isolated from seawater in a mussel farm.</title>
        <authorList>
            <person name="Zhao L.-H."/>
            <person name="Wang Z.-J."/>
        </authorList>
    </citation>
    <scope>NUCLEOTIDE SEQUENCE</scope>
    <source>
        <strain evidence="1">2943</strain>
    </source>
</reference>
<evidence type="ECO:0000313" key="2">
    <source>
        <dbReference type="Proteomes" id="UP000659388"/>
    </source>
</evidence>
<accession>A0A937K1F4</accession>
<dbReference type="RefSeq" id="WP_202246347.1">
    <property type="nucleotide sequence ID" value="NZ_JAESIY010000013.1"/>
</dbReference>
<comment type="caution">
    <text evidence="1">The sequence shown here is derived from an EMBL/GenBank/DDBJ whole genome shotgun (WGS) entry which is preliminary data.</text>
</comment>
<organism evidence="1 2">
    <name type="scientific">Fulvivirga sediminis</name>
    <dbReference type="NCBI Taxonomy" id="2803949"/>
    <lineage>
        <taxon>Bacteria</taxon>
        <taxon>Pseudomonadati</taxon>
        <taxon>Bacteroidota</taxon>
        <taxon>Cytophagia</taxon>
        <taxon>Cytophagales</taxon>
        <taxon>Fulvivirgaceae</taxon>
        <taxon>Fulvivirga</taxon>
    </lineage>
</organism>
<dbReference type="EMBL" id="JAESIY010000013">
    <property type="protein sequence ID" value="MBL3658554.1"/>
    <property type="molecule type" value="Genomic_DNA"/>
</dbReference>
<keyword evidence="2" id="KW-1185">Reference proteome</keyword>
<gene>
    <name evidence="1" type="ORF">JL102_20545</name>
</gene>
<sequence length="375" mass="44006">MAAYNNLETIEDVQNAVNYLAGAKTTLDNKDLAFKCIRKAMFFKDLDLEFEARYEFLQQCCFLNYQEEMIAQYPWFLKICDDNPGRFRYSSVLWAFKWVLNILPAFHNVPLERINALLTEFERRYREFGATDRVIQYSFLKVYSLIGENEKAREAYEAYKRAPNKWERLMDCSACELNSILDIYIDNKDYKTALKMAQPILNGELTCAEVPMITYPKLIIPAMEMGEEELAEDMAYKALKELNSATEEVEGYCQLLPYLSVKGDFVTARKIFEAQFPSLKVRKSDFMLVYFYMYSGIMFKCMARKDKPTVKLAINGALPLEHLQTGNEGEYYSEKLQQWFEEMALHYASLLDNRNGNNTYKEFVEYKQGWVEKYC</sequence>
<evidence type="ECO:0000313" key="1">
    <source>
        <dbReference type="EMBL" id="MBL3658554.1"/>
    </source>
</evidence>
<protein>
    <submittedName>
        <fullName evidence="1">Uncharacterized protein</fullName>
    </submittedName>
</protein>
<dbReference type="AlphaFoldDB" id="A0A937K1F4"/>
<dbReference type="Proteomes" id="UP000659388">
    <property type="component" value="Unassembled WGS sequence"/>
</dbReference>
<proteinExistence type="predicted"/>
<name>A0A937K1F4_9BACT</name>